<comment type="caution">
    <text evidence="1">The sequence shown here is derived from an EMBL/GenBank/DDBJ whole genome shotgun (WGS) entry which is preliminary data.</text>
</comment>
<dbReference type="Proteomes" id="UP000830395">
    <property type="component" value="Chromosome 16"/>
</dbReference>
<protein>
    <submittedName>
        <fullName evidence="1">Uncharacterized protein</fullName>
    </submittedName>
</protein>
<organism evidence="1 2">
    <name type="scientific">Pangasius djambal</name>
    <dbReference type="NCBI Taxonomy" id="1691987"/>
    <lineage>
        <taxon>Eukaryota</taxon>
        <taxon>Metazoa</taxon>
        <taxon>Chordata</taxon>
        <taxon>Craniata</taxon>
        <taxon>Vertebrata</taxon>
        <taxon>Euteleostomi</taxon>
        <taxon>Actinopterygii</taxon>
        <taxon>Neopterygii</taxon>
        <taxon>Teleostei</taxon>
        <taxon>Ostariophysi</taxon>
        <taxon>Siluriformes</taxon>
        <taxon>Pangasiidae</taxon>
        <taxon>Pangasius</taxon>
    </lineage>
</organism>
<sequence>MVQWFEKARKSWVEAGPTRNELLVNLAEDFFDALMVVHESCKEGTYQVTESLLHHIGKLASDPQINVLIQKEAVRKLNMILGMIPLELKKEKKILSSQEASSVMNDLASRILKGGDYDLQVALMEALCRMTSRAQRRELADQWFSMEFVASAFTKIQDSEFETDCRKFLNLVNGMQGDDRRSLFQIAKLLTLSLDVSPTTLKRNVISATCTCNLSLYATDHNM</sequence>
<name>A0ACC5Z2E3_9TELE</name>
<accession>A0ACC5Z2E3</accession>
<dbReference type="EMBL" id="CM040990">
    <property type="protein sequence ID" value="MCJ8741773.1"/>
    <property type="molecule type" value="Genomic_DNA"/>
</dbReference>
<proteinExistence type="predicted"/>
<gene>
    <name evidence="1" type="ORF">PDJAM_G00074430</name>
</gene>
<keyword evidence="2" id="KW-1185">Reference proteome</keyword>
<evidence type="ECO:0000313" key="1">
    <source>
        <dbReference type="EMBL" id="MCJ8741773.1"/>
    </source>
</evidence>
<evidence type="ECO:0000313" key="2">
    <source>
        <dbReference type="Proteomes" id="UP000830395"/>
    </source>
</evidence>
<reference evidence="1" key="1">
    <citation type="submission" date="2020-02" db="EMBL/GenBank/DDBJ databases">
        <title>Genome sequencing of the panga catfish, Pangasius djambal.</title>
        <authorList>
            <person name="Wen M."/>
            <person name="Zahm M."/>
            <person name="Roques C."/>
            <person name="Cabau C."/>
            <person name="Klopp C."/>
            <person name="Donnadieu C."/>
            <person name="Jouanno E."/>
            <person name="Avarre J.-C."/>
            <person name="Campet M."/>
            <person name="Ha T."/>
            <person name="Dugue R."/>
            <person name="Lampietro C."/>
            <person name="Louis A."/>
            <person name="Herpin A."/>
            <person name="Echchiki A."/>
            <person name="Berthelot C."/>
            <person name="Parey E."/>
            <person name="Roest-Crollius H."/>
            <person name="Braasch I."/>
            <person name="Postlethwait J.H."/>
            <person name="Bobe J."/>
            <person name="Montfort J."/>
            <person name="Bouchez O."/>
            <person name="Begum T."/>
            <person name="Schartl M."/>
            <person name="Gustiano R."/>
            <person name="Guiguen Y."/>
        </authorList>
    </citation>
    <scope>NUCLEOTIDE SEQUENCE</scope>
    <source>
        <strain evidence="1">Pdj_M5554</strain>
    </source>
</reference>